<name>A0AAV8V5W4_9CUCU</name>
<evidence type="ECO:0008006" key="4">
    <source>
        <dbReference type="Google" id="ProtNLM"/>
    </source>
</evidence>
<keyword evidence="1" id="KW-0472">Membrane</keyword>
<keyword evidence="3" id="KW-1185">Reference proteome</keyword>
<keyword evidence="1" id="KW-0812">Transmembrane</keyword>
<dbReference type="Pfam" id="PF12259">
    <property type="entry name" value="Baculo_F"/>
    <property type="match status" value="1"/>
</dbReference>
<gene>
    <name evidence="2" type="ORF">NQ315_015160</name>
</gene>
<evidence type="ECO:0000256" key="1">
    <source>
        <dbReference type="SAM" id="Phobius"/>
    </source>
</evidence>
<feature type="transmembrane region" description="Helical" evidence="1">
    <location>
        <begin position="412"/>
        <end position="431"/>
    </location>
</feature>
<dbReference type="Proteomes" id="UP001159042">
    <property type="component" value="Unassembled WGS sequence"/>
</dbReference>
<keyword evidence="1" id="KW-1133">Transmembrane helix</keyword>
<organism evidence="2 3">
    <name type="scientific">Exocentrus adspersus</name>
    <dbReference type="NCBI Taxonomy" id="1586481"/>
    <lineage>
        <taxon>Eukaryota</taxon>
        <taxon>Metazoa</taxon>
        <taxon>Ecdysozoa</taxon>
        <taxon>Arthropoda</taxon>
        <taxon>Hexapoda</taxon>
        <taxon>Insecta</taxon>
        <taxon>Pterygota</taxon>
        <taxon>Neoptera</taxon>
        <taxon>Endopterygota</taxon>
        <taxon>Coleoptera</taxon>
        <taxon>Polyphaga</taxon>
        <taxon>Cucujiformia</taxon>
        <taxon>Chrysomeloidea</taxon>
        <taxon>Cerambycidae</taxon>
        <taxon>Lamiinae</taxon>
        <taxon>Acanthocinini</taxon>
        <taxon>Exocentrus</taxon>
    </lineage>
</organism>
<evidence type="ECO:0000313" key="2">
    <source>
        <dbReference type="EMBL" id="KAJ8909488.1"/>
    </source>
</evidence>
<proteinExistence type="predicted"/>
<evidence type="ECO:0000313" key="3">
    <source>
        <dbReference type="Proteomes" id="UP001159042"/>
    </source>
</evidence>
<sequence length="470" mass="55138">MNTFVHYYDLQPLFDEYASLNAQYDELRLTYLNNTLVGRELDNYNRIVQYSRSSISSKINNIKIHNRKISKRGLIDGVGSIIKSLTGNLDASDGEKIYRILNHMQVNEHNLQNQLKHQYSVNHQTIKNFNETIQDIQHNELMLRSKIMQLSQFVREGATHQDILFAKDLFNQLNILYNGILNVLQDIENSITFCRINAMHPSIINPHDLFLEIENISQHYQSSLPFEVKYENILDFESILKIHCKIDSDRITYFLSMPIYYEREFNLFYMLPIPTKHQSDYLTIIPKSKFFLKDSSDNSIRPLSDMCTQVFIREEKIVAHCKGSTDTILLTGTFLITRDSCDLFFKEKKLVFQETSHGKPLIISALNLQPNTPHDNPEFQIKLKKLNLKELPIDPIIPITDNLQSYDYHIPSLWTIMLYIFLASGVFYLCYRWKKNKEPTPKERNPTKSKKIEEVELPERRINLPEDASF</sequence>
<protein>
    <recommendedName>
        <fullName evidence="4">Envelope protein</fullName>
    </recommendedName>
</protein>
<dbReference type="EMBL" id="JANEYG010000540">
    <property type="protein sequence ID" value="KAJ8909488.1"/>
    <property type="molecule type" value="Genomic_DNA"/>
</dbReference>
<reference evidence="2 3" key="1">
    <citation type="journal article" date="2023" name="Insect Mol. Biol.">
        <title>Genome sequencing provides insights into the evolution of gene families encoding plant cell wall-degrading enzymes in longhorned beetles.</title>
        <authorList>
            <person name="Shin N.R."/>
            <person name="Okamura Y."/>
            <person name="Kirsch R."/>
            <person name="Pauchet Y."/>
        </authorList>
    </citation>
    <scope>NUCLEOTIDE SEQUENCE [LARGE SCALE GENOMIC DNA]</scope>
    <source>
        <strain evidence="2">EAD_L_NR</strain>
    </source>
</reference>
<dbReference type="AlphaFoldDB" id="A0AAV8V5W4"/>
<accession>A0AAV8V5W4</accession>
<dbReference type="InterPro" id="IPR022048">
    <property type="entry name" value="Envelope_fusion-like"/>
</dbReference>
<comment type="caution">
    <text evidence="2">The sequence shown here is derived from an EMBL/GenBank/DDBJ whole genome shotgun (WGS) entry which is preliminary data.</text>
</comment>